<reference evidence="1" key="1">
    <citation type="journal article" date="2015" name="Proc. Natl. Acad. Sci. U.S.A.">
        <title>Bacterial clade with the ribosomal RNA operon on a small plasmid rather than the chromosome.</title>
        <authorList>
            <person name="Anda M."/>
            <person name="Ohtsubo Y."/>
            <person name="Okubo T."/>
            <person name="Sugawara M."/>
            <person name="Nagata Y."/>
            <person name="Tsuda M."/>
            <person name="Minamisawa K."/>
            <person name="Mitsui H."/>
        </authorList>
    </citation>
    <scope>NUCLEOTIDE SEQUENCE</scope>
    <source>
        <strain evidence="1">DSM 21988</strain>
    </source>
</reference>
<accession>A0A0P0YX59</accession>
<protein>
    <submittedName>
        <fullName evidence="1">Protein SIS1</fullName>
    </submittedName>
</protein>
<evidence type="ECO:0000313" key="1">
    <source>
        <dbReference type="EMBL" id="BAT26053.1"/>
    </source>
</evidence>
<sequence length="79" mass="8651">MLLCKLNPERKAMAFARFKSIPEGNYVNINPKHVAAVYDDEDGNIVIHTTAVARGGEGCFFRVEGSVGDVIQALDAQDR</sequence>
<proteinExistence type="predicted"/>
<organism evidence="1">
    <name type="scientific">Aureimonas altamirensis</name>
    <dbReference type="NCBI Taxonomy" id="370622"/>
    <lineage>
        <taxon>Bacteria</taxon>
        <taxon>Pseudomonadati</taxon>
        <taxon>Pseudomonadota</taxon>
        <taxon>Alphaproteobacteria</taxon>
        <taxon>Hyphomicrobiales</taxon>
        <taxon>Aurantimonadaceae</taxon>
        <taxon>Aureimonas</taxon>
    </lineage>
</organism>
<name>A0A0P0YX59_9HYPH</name>
<dbReference type="AlphaFoldDB" id="A0A0P0YX59"/>
<dbReference type="EMBL" id="LC066371">
    <property type="protein sequence ID" value="BAT26053.1"/>
    <property type="molecule type" value="Genomic_DNA"/>
</dbReference>